<evidence type="ECO:0000313" key="2">
    <source>
        <dbReference type="EMBL" id="OGN10609.1"/>
    </source>
</evidence>
<dbReference type="Pfam" id="PF08666">
    <property type="entry name" value="SAF"/>
    <property type="match status" value="1"/>
</dbReference>
<organism evidence="2 3">
    <name type="scientific">Candidatus Yanofskybacteria bacterium RIFCSPHIGHO2_02_FULL_41_11</name>
    <dbReference type="NCBI Taxonomy" id="1802675"/>
    <lineage>
        <taxon>Bacteria</taxon>
        <taxon>Candidatus Yanofskyibacteriota</taxon>
    </lineage>
</organism>
<proteinExistence type="predicted"/>
<dbReference type="InterPro" id="IPR013974">
    <property type="entry name" value="SAF"/>
</dbReference>
<dbReference type="Gene3D" id="3.90.1210.10">
    <property type="entry name" value="Antifreeze-like/N-acetylneuraminic acid synthase C-terminal domain"/>
    <property type="match status" value="1"/>
</dbReference>
<dbReference type="PROSITE" id="PS50844">
    <property type="entry name" value="AFP_LIKE"/>
    <property type="match status" value="1"/>
</dbReference>
<dbReference type="InterPro" id="IPR013785">
    <property type="entry name" value="Aldolase_TIM"/>
</dbReference>
<dbReference type="Pfam" id="PF03102">
    <property type="entry name" value="NeuB"/>
    <property type="match status" value="1"/>
</dbReference>
<dbReference type="CDD" id="cd11615">
    <property type="entry name" value="SAF_NeuB_like"/>
    <property type="match status" value="1"/>
</dbReference>
<dbReference type="InterPro" id="IPR036732">
    <property type="entry name" value="AFP_Neu5c_C_sf"/>
</dbReference>
<evidence type="ECO:0000313" key="3">
    <source>
        <dbReference type="Proteomes" id="UP000177167"/>
    </source>
</evidence>
<accession>A0A1F8FEC5</accession>
<dbReference type="InterPro" id="IPR057736">
    <property type="entry name" value="SAF_PseI/NeuA/NeuB"/>
</dbReference>
<dbReference type="GO" id="GO:0016051">
    <property type="term" value="P:carbohydrate biosynthetic process"/>
    <property type="evidence" value="ECO:0007669"/>
    <property type="project" value="InterPro"/>
</dbReference>
<gene>
    <name evidence="2" type="ORF">A3J46_05370</name>
</gene>
<dbReference type="SUPFAM" id="SSF51269">
    <property type="entry name" value="AFP III-like domain"/>
    <property type="match status" value="1"/>
</dbReference>
<dbReference type="InterPro" id="IPR006190">
    <property type="entry name" value="SAF_AFP_Neu5Ac"/>
</dbReference>
<dbReference type="GO" id="GO:0047444">
    <property type="term" value="F:N-acylneuraminate-9-phosphate synthase activity"/>
    <property type="evidence" value="ECO:0007669"/>
    <property type="project" value="TreeGrafter"/>
</dbReference>
<dbReference type="SUPFAM" id="SSF51569">
    <property type="entry name" value="Aldolase"/>
    <property type="match status" value="1"/>
</dbReference>
<comment type="caution">
    <text evidence="2">The sequence shown here is derived from an EMBL/GenBank/DDBJ whole genome shotgun (WGS) entry which is preliminary data.</text>
</comment>
<dbReference type="AlphaFoldDB" id="A0A1F8FEC5"/>
<dbReference type="Proteomes" id="UP000177167">
    <property type="component" value="Unassembled WGS sequence"/>
</dbReference>
<dbReference type="EMBL" id="MGJP01000003">
    <property type="protein sequence ID" value="OGN10609.1"/>
    <property type="molecule type" value="Genomic_DNA"/>
</dbReference>
<dbReference type="InterPro" id="IPR051690">
    <property type="entry name" value="PseI-like"/>
</dbReference>
<dbReference type="PANTHER" id="PTHR42966">
    <property type="entry name" value="N-ACETYLNEURAMINATE SYNTHASE"/>
    <property type="match status" value="1"/>
</dbReference>
<dbReference type="PANTHER" id="PTHR42966:SF1">
    <property type="entry name" value="SIALIC ACID SYNTHASE"/>
    <property type="match status" value="1"/>
</dbReference>
<sequence>MAELKIGDRALGDSCPCFVIAEIGHNHQGNVETCKKMFKVAKECGVDAVKLQKRDNKSLYTEAFYNSPYNSENAYGPTYGAHREALEFGWDQYIELKEYAQSLGLVFFATPFDLSSADFLECLGVPCYKIASGDLRNTPLLRYVAQFGKPMIVSTGGSTMEDIVRAYEEVMPLNQQLALLHCTAMYPIADEHEDKVNLKMIETLRRKFPESVIGFSDHSNGVLFSASAYILGARIIERHFTLKRNMRGTDHAFSLEPQGMRKLVEYLRRLKIGMGDGKKVFYEEEKPAIRKMAKTIVAARDLSVGDTLKQDDLCLKSPAGGLEPYHFKDLCGKVLKVGVKKDKAITFEHI</sequence>
<protein>
    <submittedName>
        <fullName evidence="2">N-acetylneuraminate synthase</fullName>
    </submittedName>
</protein>
<feature type="domain" description="AFP-like" evidence="1">
    <location>
        <begin position="295"/>
        <end position="350"/>
    </location>
</feature>
<dbReference type="Gene3D" id="3.20.20.70">
    <property type="entry name" value="Aldolase class I"/>
    <property type="match status" value="1"/>
</dbReference>
<reference evidence="2 3" key="1">
    <citation type="journal article" date="2016" name="Nat. Commun.">
        <title>Thousands of microbial genomes shed light on interconnected biogeochemical processes in an aquifer system.</title>
        <authorList>
            <person name="Anantharaman K."/>
            <person name="Brown C.T."/>
            <person name="Hug L.A."/>
            <person name="Sharon I."/>
            <person name="Castelle C.J."/>
            <person name="Probst A.J."/>
            <person name="Thomas B.C."/>
            <person name="Singh A."/>
            <person name="Wilkins M.J."/>
            <person name="Karaoz U."/>
            <person name="Brodie E.L."/>
            <person name="Williams K.H."/>
            <person name="Hubbard S.S."/>
            <person name="Banfield J.F."/>
        </authorList>
    </citation>
    <scope>NUCLEOTIDE SEQUENCE [LARGE SCALE GENOMIC DNA]</scope>
</reference>
<evidence type="ECO:0000259" key="1">
    <source>
        <dbReference type="PROSITE" id="PS50844"/>
    </source>
</evidence>
<name>A0A1F8FEC5_9BACT</name>
<dbReference type="InterPro" id="IPR013132">
    <property type="entry name" value="PseI/NeuA/B-like_N"/>
</dbReference>